<keyword evidence="1" id="KW-0472">Membrane</keyword>
<evidence type="ECO:0000313" key="3">
    <source>
        <dbReference type="EMBL" id="SET58376.1"/>
    </source>
</evidence>
<feature type="transmembrane region" description="Helical" evidence="1">
    <location>
        <begin position="103"/>
        <end position="121"/>
    </location>
</feature>
<feature type="domain" description="VanZ-like" evidence="2">
    <location>
        <begin position="22"/>
        <end position="149"/>
    </location>
</feature>
<sequence>MAVRMRQVRGVWHNELFWQAALILYVLFVYGHSMVPAELSSRESGAVLQIIAKIWDGLHLPGQMPTEHMVRKTAHFLEYMGMGILLCRNVQVMARQRRIPLRSVIAAAIWLPFVDETIQLFVRGRSGQISDVWLDLAGMWTGLGLMCLLGRARSHGNRRRLR</sequence>
<keyword evidence="1" id="KW-0812">Transmembrane</keyword>
<feature type="transmembrane region" description="Helical" evidence="1">
    <location>
        <begin position="133"/>
        <end position="152"/>
    </location>
</feature>
<organism evidence="3 4">
    <name type="scientific">Enterocloster lavalensis</name>
    <dbReference type="NCBI Taxonomy" id="460384"/>
    <lineage>
        <taxon>Bacteria</taxon>
        <taxon>Bacillati</taxon>
        <taxon>Bacillota</taxon>
        <taxon>Clostridia</taxon>
        <taxon>Lachnospirales</taxon>
        <taxon>Lachnospiraceae</taxon>
        <taxon>Enterocloster</taxon>
    </lineage>
</organism>
<dbReference type="NCBIfam" id="NF037970">
    <property type="entry name" value="vanZ_1"/>
    <property type="match status" value="1"/>
</dbReference>
<reference evidence="4" key="1">
    <citation type="submission" date="2016-10" db="EMBL/GenBank/DDBJ databases">
        <authorList>
            <person name="Varghese N."/>
            <person name="Submissions S."/>
        </authorList>
    </citation>
    <scope>NUCLEOTIDE SEQUENCE [LARGE SCALE GENOMIC DNA]</scope>
    <source>
        <strain evidence="4">NLAE-zl-G277</strain>
    </source>
</reference>
<dbReference type="RefSeq" id="WP_092363020.1">
    <property type="nucleotide sequence ID" value="NZ_CAJJSN010000069.1"/>
</dbReference>
<evidence type="ECO:0000259" key="2">
    <source>
        <dbReference type="Pfam" id="PF04892"/>
    </source>
</evidence>
<dbReference type="Proteomes" id="UP000198508">
    <property type="component" value="Unassembled WGS sequence"/>
</dbReference>
<dbReference type="InterPro" id="IPR006976">
    <property type="entry name" value="VanZ-like"/>
</dbReference>
<gene>
    <name evidence="3" type="ORF">SAMN05216313_1097</name>
</gene>
<dbReference type="EMBL" id="FOIM01000009">
    <property type="protein sequence ID" value="SET58376.1"/>
    <property type="molecule type" value="Genomic_DNA"/>
</dbReference>
<dbReference type="STRING" id="460384.SAMN05216313_1097"/>
<accession>A0A1I0FJ52</accession>
<evidence type="ECO:0000313" key="4">
    <source>
        <dbReference type="Proteomes" id="UP000198508"/>
    </source>
</evidence>
<keyword evidence="4" id="KW-1185">Reference proteome</keyword>
<evidence type="ECO:0000256" key="1">
    <source>
        <dbReference type="SAM" id="Phobius"/>
    </source>
</evidence>
<name>A0A1I0FJ52_9FIRM</name>
<keyword evidence="1" id="KW-1133">Transmembrane helix</keyword>
<dbReference type="Pfam" id="PF04892">
    <property type="entry name" value="VanZ"/>
    <property type="match status" value="1"/>
</dbReference>
<protein>
    <submittedName>
        <fullName evidence="3">VanZ like family protein</fullName>
    </submittedName>
</protein>
<dbReference type="AlphaFoldDB" id="A0A1I0FJ52"/>
<proteinExistence type="predicted"/>